<sequence length="209" mass="24425">MNVLFLSPHTDDVELGAGGTLLKFLEKGYNVKWMVFSTSEDSVPEGQPKDMLQNEFEDVAKSIGLKESQYVINHFKVRRLNEHRQEVLDELIKMRKDFNPDLIVGPSLNDHHQDHQVVANEMIRAFKTTASIISYELPWNHVKFNTQLFVGLTENQVNQKIELLKNYKSQLILNRSYFADEFIKGWARTRGIQTKYDYAEAFEVVRWMI</sequence>
<dbReference type="EMBL" id="CP002057">
    <property type="protein sequence ID" value="ADI35904.1"/>
    <property type="molecule type" value="Genomic_DNA"/>
</dbReference>
<proteinExistence type="predicted"/>
<dbReference type="Proteomes" id="UP000007722">
    <property type="component" value="Chromosome"/>
</dbReference>
<evidence type="ECO:0000313" key="1">
    <source>
        <dbReference type="EMBL" id="ADI35904.1"/>
    </source>
</evidence>
<name>D7DRZ4_METV3</name>
<dbReference type="PANTHER" id="PTHR12993">
    <property type="entry name" value="N-ACETYLGLUCOSAMINYL-PHOSPHATIDYLINOSITOL DE-N-ACETYLASE-RELATED"/>
    <property type="match status" value="1"/>
</dbReference>
<protein>
    <submittedName>
        <fullName evidence="1">LmbE family protein</fullName>
    </submittedName>
</protein>
<keyword evidence="2" id="KW-1185">Reference proteome</keyword>
<dbReference type="PANTHER" id="PTHR12993:SF30">
    <property type="entry name" value="N-ACETYL-ALPHA-D-GLUCOSAMINYL L-MALATE DEACETYLASE 1"/>
    <property type="match status" value="1"/>
</dbReference>
<dbReference type="OrthoDB" id="70547at2157"/>
<dbReference type="AlphaFoldDB" id="D7DRZ4"/>
<dbReference type="STRING" id="456320.Mvol_0244"/>
<dbReference type="GO" id="GO:0016811">
    <property type="term" value="F:hydrolase activity, acting on carbon-nitrogen (but not peptide) bonds, in linear amides"/>
    <property type="evidence" value="ECO:0007669"/>
    <property type="project" value="TreeGrafter"/>
</dbReference>
<accession>D7DRZ4</accession>
<reference evidence="1 2" key="1">
    <citation type="submission" date="2010-05" db="EMBL/GenBank/DDBJ databases">
        <title>Complete sequence of Methanococcus voltae A3.</title>
        <authorList>
            <consortium name="US DOE Joint Genome Institute"/>
            <person name="Lucas S."/>
            <person name="Copeland A."/>
            <person name="Lapidus A."/>
            <person name="Cheng J.-F."/>
            <person name="Bruce D."/>
            <person name="Goodwin L."/>
            <person name="Pitluck S."/>
            <person name="Lowry S."/>
            <person name="Clum A."/>
            <person name="Land M."/>
            <person name="Hauser L."/>
            <person name="Kyrpides N."/>
            <person name="Mikhailova N."/>
            <person name="Whitman W.B."/>
            <person name="Woyke T."/>
        </authorList>
    </citation>
    <scope>NUCLEOTIDE SEQUENCE [LARGE SCALE GENOMIC DNA]</scope>
    <source>
        <strain evidence="2">ATCC BAA-1334 / A3</strain>
    </source>
</reference>
<dbReference type="InParanoid" id="D7DRZ4"/>
<dbReference type="SUPFAM" id="SSF102588">
    <property type="entry name" value="LmbE-like"/>
    <property type="match status" value="1"/>
</dbReference>
<evidence type="ECO:0000313" key="2">
    <source>
        <dbReference type="Proteomes" id="UP000007722"/>
    </source>
</evidence>
<gene>
    <name evidence="1" type="ordered locus">Mvol_0244</name>
</gene>
<dbReference type="InterPro" id="IPR024078">
    <property type="entry name" value="LmbE-like_dom_sf"/>
</dbReference>
<dbReference type="Pfam" id="PF02585">
    <property type="entry name" value="PIG-L"/>
    <property type="match status" value="1"/>
</dbReference>
<organism evidence="1 2">
    <name type="scientific">Methanococcus voltae (strain ATCC BAA-1334 / A3)</name>
    <dbReference type="NCBI Taxonomy" id="456320"/>
    <lineage>
        <taxon>Archaea</taxon>
        <taxon>Methanobacteriati</taxon>
        <taxon>Methanobacteriota</taxon>
        <taxon>Methanomada group</taxon>
        <taxon>Methanococci</taxon>
        <taxon>Methanococcales</taxon>
        <taxon>Methanococcaceae</taxon>
        <taxon>Methanococcus</taxon>
    </lineage>
</organism>
<dbReference type="InterPro" id="IPR003737">
    <property type="entry name" value="GlcNAc_PI_deacetylase-related"/>
</dbReference>
<dbReference type="Gene3D" id="3.40.50.10320">
    <property type="entry name" value="LmbE-like"/>
    <property type="match status" value="1"/>
</dbReference>
<dbReference type="KEGG" id="mvo:Mvol_0244"/>
<dbReference type="HOGENOM" id="CLU_049311_6_1_2"/>
<dbReference type="eggNOG" id="arCOG03460">
    <property type="taxonomic scope" value="Archaea"/>
</dbReference>